<dbReference type="Proteomes" id="UP000006514">
    <property type="component" value="Unassembled WGS sequence"/>
</dbReference>
<name>J0D155_AURST</name>
<gene>
    <name evidence="1" type="ORF">AURDEDRAFT_178647</name>
</gene>
<proteinExistence type="predicted"/>
<evidence type="ECO:0000313" key="2">
    <source>
        <dbReference type="Proteomes" id="UP000006514"/>
    </source>
</evidence>
<sequence length="593" mass="69263">MSSHKGKGKNAGYVEGVDVHPLSQRKHRILVKTKTGTRIENLYDVAVDVESYERFGPIPDPTYEPTIARLRQPEPELPEDPDGWAKLIPEGMHPMDYWNISPPHSPEPSEPEPYEPEKFMFQVDKYDEDLGFDHNDQTEWIAFFRRCVQLSRDMQKFRKEHRRPRVVKARYLLGLAHAPPRPALPANQLFHDWMEPVMTGELSTPATSFVPSQTDRFDTEAEWMKAMEKYYIDAQRWIATRKNERFLVTMALINEDNETRNNWIQREVLQVDKIVDLFSEVLPVCIRSDILAADPSAPPRLRSFSWQKFTTLSPPPGYKQKDHLVIWTNIEHIHPLPPTTHPIMRKDGRFGLQEMSRYMQWHVPGQWHLPFIPTCRDGNVVRREHRKSHKRLEWYKIDIDSYEFAHHFDTFDGGRTFTPTKGFAARMLETWKTVIDEVEALNVPPALLTVRPYQAEERGRAAMRYIIDQQLGPQALIETFASWQRCTLELWGWHIYIDSRAWLETYTARTHRIMPLNADMRIYEFRKPVRGVITNNARVAALYAQLCAPVCLVHTSDTKFWTAEGEADWVKLSPPYDCELQVFEGVDPGHRAP</sequence>
<dbReference type="EMBL" id="JH689111">
    <property type="protein sequence ID" value="EJD32302.1"/>
    <property type="molecule type" value="Genomic_DNA"/>
</dbReference>
<organism evidence="1 2">
    <name type="scientific">Auricularia subglabra (strain TFB-10046 / SS5)</name>
    <name type="common">White-rot fungus</name>
    <name type="synonym">Auricularia delicata (strain TFB10046)</name>
    <dbReference type="NCBI Taxonomy" id="717982"/>
    <lineage>
        <taxon>Eukaryota</taxon>
        <taxon>Fungi</taxon>
        <taxon>Dikarya</taxon>
        <taxon>Basidiomycota</taxon>
        <taxon>Agaricomycotina</taxon>
        <taxon>Agaricomycetes</taxon>
        <taxon>Auriculariales</taxon>
        <taxon>Auriculariaceae</taxon>
        <taxon>Auricularia</taxon>
    </lineage>
</organism>
<dbReference type="KEGG" id="adl:AURDEDRAFT_178647"/>
<dbReference type="InParanoid" id="J0D155"/>
<dbReference type="AlphaFoldDB" id="J0D155"/>
<reference evidence="2" key="1">
    <citation type="journal article" date="2012" name="Science">
        <title>The Paleozoic origin of enzymatic lignin decomposition reconstructed from 31 fungal genomes.</title>
        <authorList>
            <person name="Floudas D."/>
            <person name="Binder M."/>
            <person name="Riley R."/>
            <person name="Barry K."/>
            <person name="Blanchette R.A."/>
            <person name="Henrissat B."/>
            <person name="Martinez A.T."/>
            <person name="Otillar R."/>
            <person name="Spatafora J.W."/>
            <person name="Yadav J.S."/>
            <person name="Aerts A."/>
            <person name="Benoit I."/>
            <person name="Boyd A."/>
            <person name="Carlson A."/>
            <person name="Copeland A."/>
            <person name="Coutinho P.M."/>
            <person name="de Vries R.P."/>
            <person name="Ferreira P."/>
            <person name="Findley K."/>
            <person name="Foster B."/>
            <person name="Gaskell J."/>
            <person name="Glotzer D."/>
            <person name="Gorecki P."/>
            <person name="Heitman J."/>
            <person name="Hesse C."/>
            <person name="Hori C."/>
            <person name="Igarashi K."/>
            <person name="Jurgens J.A."/>
            <person name="Kallen N."/>
            <person name="Kersten P."/>
            <person name="Kohler A."/>
            <person name="Kuees U."/>
            <person name="Kumar T.K.A."/>
            <person name="Kuo A."/>
            <person name="LaButti K."/>
            <person name="Larrondo L.F."/>
            <person name="Lindquist E."/>
            <person name="Ling A."/>
            <person name="Lombard V."/>
            <person name="Lucas S."/>
            <person name="Lundell T."/>
            <person name="Martin R."/>
            <person name="McLaughlin D.J."/>
            <person name="Morgenstern I."/>
            <person name="Morin E."/>
            <person name="Murat C."/>
            <person name="Nagy L.G."/>
            <person name="Nolan M."/>
            <person name="Ohm R.A."/>
            <person name="Patyshakuliyeva A."/>
            <person name="Rokas A."/>
            <person name="Ruiz-Duenas F.J."/>
            <person name="Sabat G."/>
            <person name="Salamov A."/>
            <person name="Samejima M."/>
            <person name="Schmutz J."/>
            <person name="Slot J.C."/>
            <person name="St John F."/>
            <person name="Stenlid J."/>
            <person name="Sun H."/>
            <person name="Sun S."/>
            <person name="Syed K."/>
            <person name="Tsang A."/>
            <person name="Wiebenga A."/>
            <person name="Young D."/>
            <person name="Pisabarro A."/>
            <person name="Eastwood D.C."/>
            <person name="Martin F."/>
            <person name="Cullen D."/>
            <person name="Grigoriev I.V."/>
            <person name="Hibbett D.S."/>
        </authorList>
    </citation>
    <scope>NUCLEOTIDE SEQUENCE [LARGE SCALE GENOMIC DNA]</scope>
    <source>
        <strain evidence="2">TFB10046</strain>
    </source>
</reference>
<accession>J0D155</accession>
<protein>
    <submittedName>
        <fullName evidence="1">Uncharacterized protein</fullName>
    </submittedName>
</protein>
<feature type="non-terminal residue" evidence="1">
    <location>
        <position position="593"/>
    </location>
</feature>
<keyword evidence="2" id="KW-1185">Reference proteome</keyword>
<evidence type="ECO:0000313" key="1">
    <source>
        <dbReference type="EMBL" id="EJD32302.1"/>
    </source>
</evidence>